<dbReference type="EMBL" id="MU827305">
    <property type="protein sequence ID" value="KAJ7363476.1"/>
    <property type="molecule type" value="Genomic_DNA"/>
</dbReference>
<evidence type="ECO:0000256" key="8">
    <source>
        <dbReference type="ARBA" id="ARBA00023136"/>
    </source>
</evidence>
<protein>
    <recommendedName>
        <fullName evidence="12">Alkyl transferase</fullName>
        <ecNumber evidence="12">2.5.1.-</ecNumber>
    </recommendedName>
</protein>
<evidence type="ECO:0000313" key="14">
    <source>
        <dbReference type="EMBL" id="KAJ7363476.1"/>
    </source>
</evidence>
<evidence type="ECO:0000256" key="10">
    <source>
        <dbReference type="ARBA" id="ARBA00058504"/>
    </source>
</evidence>
<dbReference type="Gene3D" id="3.40.1180.10">
    <property type="entry name" value="Decaprenyl diphosphate synthase-like"/>
    <property type="match status" value="1"/>
</dbReference>
<proteinExistence type="inferred from homology"/>
<comment type="subcellular location">
    <subcellularLocation>
        <location evidence="2">Endoplasmic reticulum membrane</location>
        <topology evidence="2">Peripheral membrane protein</topology>
    </subcellularLocation>
</comment>
<gene>
    <name evidence="14" type="ORF">OS493_009631</name>
</gene>
<dbReference type="NCBIfam" id="TIGR00055">
    <property type="entry name" value="uppS"/>
    <property type="match status" value="1"/>
</dbReference>
<dbReference type="CDD" id="cd00475">
    <property type="entry name" value="Cis_IPPS"/>
    <property type="match status" value="1"/>
</dbReference>
<comment type="caution">
    <text evidence="14">The sequence shown here is derived from an EMBL/GenBank/DDBJ whole genome shotgun (WGS) entry which is preliminary data.</text>
</comment>
<comment type="pathway">
    <text evidence="3">Protein modification; protein glycosylation.</text>
</comment>
<dbReference type="AlphaFoldDB" id="A0A9W9YQZ1"/>
<sequence>MSWFKEDRKISYIRSFCNNVIKSGEIPKHVAIIMDGNRRFAKKVNCERSKGHEKGFEKLTEVLEWCFDLGIPEVTVYAFSIENFKRSKDEVDGLMELAKQKFDRLMEEKEMIQKHGVCVRAVGDLTMLPEDLQRSVAKVVKFSQNNTKATLNVCLAYTSRHEISNAVKSMAEGVELGLIKPSDVSESLLEKCLYTSQSPHPDILIRTSGEVRFSDFLLWQCSYSCLSFLEVLWPEFSVWDFYGAILSFQWNYKNFKEATDSNTRKQSQTELEWELQCVLDEMAGDSAGSTANGNGHVLSTRSTCEQNGAVTDETSPTNGYHAPQTSIRNSKELLTKPRIQHRLQAYKESKQSRIDKFLAHLDNKRTHYLENICPKVM</sequence>
<dbReference type="PANTHER" id="PTHR10291">
    <property type="entry name" value="DEHYDRODOLICHYL DIPHOSPHATE SYNTHASE FAMILY MEMBER"/>
    <property type="match status" value="1"/>
</dbReference>
<feature type="compositionally biased region" description="Polar residues" evidence="13">
    <location>
        <begin position="308"/>
        <end position="328"/>
    </location>
</feature>
<evidence type="ECO:0000256" key="4">
    <source>
        <dbReference type="ARBA" id="ARBA00005432"/>
    </source>
</evidence>
<dbReference type="GO" id="GO:0016094">
    <property type="term" value="P:polyprenol biosynthetic process"/>
    <property type="evidence" value="ECO:0007669"/>
    <property type="project" value="TreeGrafter"/>
</dbReference>
<reference evidence="14" key="1">
    <citation type="submission" date="2023-01" db="EMBL/GenBank/DDBJ databases">
        <title>Genome assembly of the deep-sea coral Lophelia pertusa.</title>
        <authorList>
            <person name="Herrera S."/>
            <person name="Cordes E."/>
        </authorList>
    </citation>
    <scope>NUCLEOTIDE SEQUENCE</scope>
    <source>
        <strain evidence="14">USNM1676648</strain>
        <tissue evidence="14">Polyp</tissue>
    </source>
</reference>
<dbReference type="InterPro" id="IPR018520">
    <property type="entry name" value="UPP_synth-like_CS"/>
</dbReference>
<evidence type="ECO:0000256" key="7">
    <source>
        <dbReference type="ARBA" id="ARBA00022842"/>
    </source>
</evidence>
<evidence type="ECO:0000256" key="3">
    <source>
        <dbReference type="ARBA" id="ARBA00004922"/>
    </source>
</evidence>
<keyword evidence="6" id="KW-0256">Endoplasmic reticulum</keyword>
<dbReference type="GO" id="GO:0005789">
    <property type="term" value="C:endoplasmic reticulum membrane"/>
    <property type="evidence" value="ECO:0007669"/>
    <property type="project" value="UniProtKB-SubCell"/>
</dbReference>
<feature type="region of interest" description="Disordered" evidence="13">
    <location>
        <begin position="308"/>
        <end position="329"/>
    </location>
</feature>
<organism evidence="14 15">
    <name type="scientific">Desmophyllum pertusum</name>
    <dbReference type="NCBI Taxonomy" id="174260"/>
    <lineage>
        <taxon>Eukaryota</taxon>
        <taxon>Metazoa</taxon>
        <taxon>Cnidaria</taxon>
        <taxon>Anthozoa</taxon>
        <taxon>Hexacorallia</taxon>
        <taxon>Scleractinia</taxon>
        <taxon>Caryophylliina</taxon>
        <taxon>Caryophylliidae</taxon>
        <taxon>Desmophyllum</taxon>
    </lineage>
</organism>
<keyword evidence="5 12" id="KW-0808">Transferase</keyword>
<evidence type="ECO:0000256" key="9">
    <source>
        <dbReference type="ARBA" id="ARBA00047353"/>
    </source>
</evidence>
<keyword evidence="7" id="KW-0460">Magnesium</keyword>
<comment type="function">
    <text evidence="10">With NUS1, forms the dehydrodolichyl diphosphate synthase (DDS) complex, an essential component of the dolichol monophosphate (Dol-P) biosynthetic machinery. Adds multiple copies of isopentenyl pyrophosphate (IPP) to farnesyl pyrophosphate (FPP) to produce dehydrodolichyl diphosphate (Dedol-PP), a precursor of dolichol which is utilized as a sugar carrier in protein glycosylation in the endoplasmic reticulum (ER).</text>
</comment>
<evidence type="ECO:0000256" key="2">
    <source>
        <dbReference type="ARBA" id="ARBA00004406"/>
    </source>
</evidence>
<dbReference type="OrthoDB" id="4173905at2759"/>
<dbReference type="Proteomes" id="UP001163046">
    <property type="component" value="Unassembled WGS sequence"/>
</dbReference>
<dbReference type="GO" id="GO:0045547">
    <property type="term" value="F:ditrans,polycis-polyprenyl diphosphate synthase [(2E,6E)-farnesyl diphosphate specific] activity"/>
    <property type="evidence" value="ECO:0007669"/>
    <property type="project" value="UniProtKB-EC"/>
</dbReference>
<dbReference type="EC" id="2.5.1.-" evidence="12"/>
<dbReference type="InterPro" id="IPR001441">
    <property type="entry name" value="UPP_synth-like"/>
</dbReference>
<name>A0A9W9YQZ1_9CNID</name>
<evidence type="ECO:0000256" key="1">
    <source>
        <dbReference type="ARBA" id="ARBA00001946"/>
    </source>
</evidence>
<keyword evidence="15" id="KW-1185">Reference proteome</keyword>
<keyword evidence="8" id="KW-0472">Membrane</keyword>
<evidence type="ECO:0000256" key="12">
    <source>
        <dbReference type="RuleBase" id="RU363018"/>
    </source>
</evidence>
<evidence type="ECO:0000256" key="13">
    <source>
        <dbReference type="SAM" id="MobiDB-lite"/>
    </source>
</evidence>
<evidence type="ECO:0000256" key="5">
    <source>
        <dbReference type="ARBA" id="ARBA00022679"/>
    </source>
</evidence>
<dbReference type="InterPro" id="IPR036424">
    <property type="entry name" value="UPP_synth-like_sf"/>
</dbReference>
<evidence type="ECO:0000256" key="6">
    <source>
        <dbReference type="ARBA" id="ARBA00022824"/>
    </source>
</evidence>
<dbReference type="SUPFAM" id="SSF64005">
    <property type="entry name" value="Undecaprenyl diphosphate synthase"/>
    <property type="match status" value="1"/>
</dbReference>
<comment type="cofactor">
    <cofactor evidence="1">
        <name>Mg(2+)</name>
        <dbReference type="ChEBI" id="CHEBI:18420"/>
    </cofactor>
</comment>
<dbReference type="PROSITE" id="PS01066">
    <property type="entry name" value="UPP_SYNTHASE"/>
    <property type="match status" value="1"/>
</dbReference>
<evidence type="ECO:0000313" key="15">
    <source>
        <dbReference type="Proteomes" id="UP001163046"/>
    </source>
</evidence>
<comment type="catalytic activity">
    <reaction evidence="9">
        <text>n isopentenyl diphosphate + (2E,6E)-farnesyl diphosphate = a di-trans,poly-cis-polyprenyl diphosphate + n diphosphate</text>
        <dbReference type="Rhea" id="RHEA:53008"/>
        <dbReference type="Rhea" id="RHEA-COMP:19494"/>
        <dbReference type="ChEBI" id="CHEBI:33019"/>
        <dbReference type="ChEBI" id="CHEBI:128769"/>
        <dbReference type="ChEBI" id="CHEBI:136960"/>
        <dbReference type="ChEBI" id="CHEBI:175763"/>
        <dbReference type="EC" id="2.5.1.87"/>
    </reaction>
</comment>
<comment type="similarity">
    <text evidence="4 12">Belongs to the UPP synthase family.</text>
</comment>
<comment type="subunit">
    <text evidence="11">Forms an active dehydrodolichyl diphosphate synthase complex with NUS1.</text>
</comment>
<dbReference type="FunFam" id="3.40.1180.10:FF:000002">
    <property type="entry name" value="Alkyl transferase"/>
    <property type="match status" value="1"/>
</dbReference>
<dbReference type="GO" id="GO:1904423">
    <property type="term" value="C:dehydrodolichyl diphosphate synthase complex"/>
    <property type="evidence" value="ECO:0007669"/>
    <property type="project" value="TreeGrafter"/>
</dbReference>
<accession>A0A9W9YQZ1</accession>
<evidence type="ECO:0000256" key="11">
    <source>
        <dbReference type="ARBA" id="ARBA00064670"/>
    </source>
</evidence>
<dbReference type="Pfam" id="PF01255">
    <property type="entry name" value="Prenyltransf"/>
    <property type="match status" value="1"/>
</dbReference>
<dbReference type="PANTHER" id="PTHR10291:SF43">
    <property type="entry name" value="DEHYDRODOLICHYL DIPHOSPHATE SYNTHASE COMPLEX SUBUNIT DHDDS"/>
    <property type="match status" value="1"/>
</dbReference>
<dbReference type="HAMAP" id="MF_01139">
    <property type="entry name" value="ISPT"/>
    <property type="match status" value="1"/>
</dbReference>